<feature type="non-terminal residue" evidence="2">
    <location>
        <position position="1"/>
    </location>
</feature>
<dbReference type="PANTHER" id="PTHR24559:SF444">
    <property type="entry name" value="REVERSE TRANSCRIPTASE DOMAIN-CONTAINING PROTEIN"/>
    <property type="match status" value="1"/>
</dbReference>
<dbReference type="EMBL" id="JABAHT010003087">
    <property type="protein sequence ID" value="KAF4646575.1"/>
    <property type="molecule type" value="Genomic_DNA"/>
</dbReference>
<dbReference type="Gene3D" id="3.10.10.10">
    <property type="entry name" value="HIV Type 1 Reverse Transcriptase, subunit A, domain 1"/>
    <property type="match status" value="1"/>
</dbReference>
<sequence length="177" mass="20088">LWPPAGWEHVDELDGDDICQDPLRFAVPEFLDDAVKLPDICANPTDEQKPVAALCEEYKDLFVLKPGFCNKTEHVVETGGAPPICERVRPIPHKYREEITALLKEMEEMGVIRRSTSAWRFPCVFVPKKNGKVRMCIDYRKLNKACHTEAYPVPRPDDVQEHLGGARVFSTLDLRSG</sequence>
<dbReference type="CDD" id="cd01647">
    <property type="entry name" value="RT_LTR"/>
    <property type="match status" value="1"/>
</dbReference>
<feature type="non-terminal residue" evidence="2">
    <location>
        <position position="177"/>
    </location>
</feature>
<evidence type="ECO:0000313" key="1">
    <source>
        <dbReference type="EMBL" id="KAF4646575.1"/>
    </source>
</evidence>
<dbReference type="Proteomes" id="UP000570595">
    <property type="component" value="Unassembled WGS sequence"/>
</dbReference>
<reference evidence="3 4" key="1">
    <citation type="submission" date="2020-04" db="EMBL/GenBank/DDBJ databases">
        <title>Perkinsus olseni comparative genomics.</title>
        <authorList>
            <person name="Bogema D.R."/>
        </authorList>
    </citation>
    <scope>NUCLEOTIDE SEQUENCE [LARGE SCALE GENOMIC DNA]</scope>
    <source>
        <strain evidence="1">ATCC PRA-179</strain>
        <strain evidence="2">ATCC PRA-31</strain>
    </source>
</reference>
<comment type="caution">
    <text evidence="2">The sequence shown here is derived from an EMBL/GenBank/DDBJ whole genome shotgun (WGS) entry which is preliminary data.</text>
</comment>
<protein>
    <submittedName>
        <fullName evidence="2">Uncharacterized protein</fullName>
    </submittedName>
</protein>
<dbReference type="EMBL" id="JABANN010003114">
    <property type="protein sequence ID" value="KAF4646776.1"/>
    <property type="molecule type" value="Genomic_DNA"/>
</dbReference>
<dbReference type="AlphaFoldDB" id="A0A7J6KJR1"/>
<evidence type="ECO:0000313" key="4">
    <source>
        <dbReference type="Proteomes" id="UP000572268"/>
    </source>
</evidence>
<dbReference type="InterPro" id="IPR043128">
    <property type="entry name" value="Rev_trsase/Diguanyl_cyclase"/>
</dbReference>
<dbReference type="InterPro" id="IPR043502">
    <property type="entry name" value="DNA/RNA_pol_sf"/>
</dbReference>
<dbReference type="Gene3D" id="3.30.70.270">
    <property type="match status" value="1"/>
</dbReference>
<accession>A0A7J6KJR1</accession>
<gene>
    <name evidence="2" type="ORF">FOL46_005178</name>
    <name evidence="1" type="ORF">FOZ61_005597</name>
</gene>
<proteinExistence type="predicted"/>
<dbReference type="SUPFAM" id="SSF56672">
    <property type="entry name" value="DNA/RNA polymerases"/>
    <property type="match status" value="1"/>
</dbReference>
<dbReference type="Proteomes" id="UP000572268">
    <property type="component" value="Unassembled WGS sequence"/>
</dbReference>
<organism evidence="2 4">
    <name type="scientific">Perkinsus olseni</name>
    <name type="common">Perkinsus atlanticus</name>
    <dbReference type="NCBI Taxonomy" id="32597"/>
    <lineage>
        <taxon>Eukaryota</taxon>
        <taxon>Sar</taxon>
        <taxon>Alveolata</taxon>
        <taxon>Perkinsozoa</taxon>
        <taxon>Perkinsea</taxon>
        <taxon>Perkinsida</taxon>
        <taxon>Perkinsidae</taxon>
        <taxon>Perkinsus</taxon>
    </lineage>
</organism>
<dbReference type="OrthoDB" id="2013610at2759"/>
<evidence type="ECO:0000313" key="3">
    <source>
        <dbReference type="Proteomes" id="UP000570595"/>
    </source>
</evidence>
<name>A0A7J6KJR1_PEROL</name>
<evidence type="ECO:0000313" key="2">
    <source>
        <dbReference type="EMBL" id="KAF4646776.1"/>
    </source>
</evidence>
<dbReference type="InterPro" id="IPR053134">
    <property type="entry name" value="RNA-dir_DNA_polymerase"/>
</dbReference>
<dbReference type="PANTHER" id="PTHR24559">
    <property type="entry name" value="TRANSPOSON TY3-I GAG-POL POLYPROTEIN"/>
    <property type="match status" value="1"/>
</dbReference>